<evidence type="ECO:0000313" key="1">
    <source>
        <dbReference type="EMBL" id="AHH06205.1"/>
    </source>
</evidence>
<dbReference type="EMBL" id="CP004267">
    <property type="protein sequence ID" value="AHH06205.1"/>
    <property type="molecule type" value="Genomic_DNA"/>
</dbReference>
<proteinExistence type="predicted"/>
<dbReference type="HOGENOM" id="CLU_2341195_0_0_12"/>
<dbReference type="Gene3D" id="1.25.40.10">
    <property type="entry name" value="Tetratricopeptide repeat domain"/>
    <property type="match status" value="1"/>
</dbReference>
<evidence type="ECO:0000313" key="2">
    <source>
        <dbReference type="Proteomes" id="UP000019337"/>
    </source>
</evidence>
<gene>
    <name evidence="1" type="ORF">BCD_0139</name>
</gene>
<keyword evidence="2" id="KW-1185">Reference proteome</keyword>
<sequence>METAPKKLINKSINYYNSHKYADVIKLIEKEIFFYKDYYIYHYILGMSYLRMGNLGNAQIYLKKSLYFKSNRTRCQTINSNTISSSRERRQSYTNMA</sequence>
<dbReference type="InterPro" id="IPR011990">
    <property type="entry name" value="TPR-like_helical_dom_sf"/>
</dbReference>
<reference evidence="1" key="1">
    <citation type="submission" date="2013-02" db="EMBL/GenBank/DDBJ databases">
        <title>Comparative genomics of Borrelia species.</title>
        <authorList>
            <person name="Schwan T.G."/>
            <person name="Raffel S.J."/>
            <person name="Porcella S.F."/>
        </authorList>
    </citation>
    <scope>NUCLEOTIDE SEQUENCE [LARGE SCALE GENOMIC DNA]</scope>
    <source>
        <strain evidence="1">DOU</strain>
    </source>
</reference>
<organism evidence="1 2">
    <name type="scientific">Borrelia crocidurae DOU</name>
    <dbReference type="NCBI Taxonomy" id="1293575"/>
    <lineage>
        <taxon>Bacteria</taxon>
        <taxon>Pseudomonadati</taxon>
        <taxon>Spirochaetota</taxon>
        <taxon>Spirochaetia</taxon>
        <taxon>Spirochaetales</taxon>
        <taxon>Borreliaceae</taxon>
        <taxon>Borrelia</taxon>
    </lineage>
</organism>
<name>W5SH31_9SPIR</name>
<dbReference type="Proteomes" id="UP000019337">
    <property type="component" value="Chromosome"/>
</dbReference>
<dbReference type="SUPFAM" id="SSF48452">
    <property type="entry name" value="TPR-like"/>
    <property type="match status" value="1"/>
</dbReference>
<dbReference type="AlphaFoldDB" id="W5SH31"/>
<dbReference type="PATRIC" id="fig|1293575.3.peg.138"/>
<protein>
    <submittedName>
        <fullName evidence="1">Tetratricopeptide repeat family protein</fullName>
    </submittedName>
</protein>
<accession>W5SH31</accession>